<dbReference type="Gene3D" id="1.25.40.770">
    <property type="entry name" value="TAF6, C-terminal HEAT repeat domain"/>
    <property type="match status" value="1"/>
</dbReference>
<gene>
    <name evidence="7" type="ORF">CDCA_CDCA04G1377</name>
</gene>
<dbReference type="InterPro" id="IPR011442">
    <property type="entry name" value="TAF6_C"/>
</dbReference>
<dbReference type="InterPro" id="IPR016024">
    <property type="entry name" value="ARM-type_fold"/>
</dbReference>
<comment type="subcellular location">
    <subcellularLocation>
        <location evidence="1">Nucleus</location>
    </subcellularLocation>
</comment>
<evidence type="ECO:0000256" key="5">
    <source>
        <dbReference type="ARBA" id="ARBA00023242"/>
    </source>
</evidence>
<dbReference type="PANTHER" id="PTHR10221">
    <property type="entry name" value="TRANSCRIPTION INITIATION FACTOR TFIID SUBUNIT 6"/>
    <property type="match status" value="1"/>
</dbReference>
<dbReference type="Pfam" id="PF07571">
    <property type="entry name" value="TAF6_C"/>
    <property type="match status" value="1"/>
</dbReference>
<keyword evidence="5" id="KW-0539">Nucleus</keyword>
<dbReference type="GO" id="GO:0003713">
    <property type="term" value="F:transcription coactivator activity"/>
    <property type="evidence" value="ECO:0007669"/>
    <property type="project" value="TreeGrafter"/>
</dbReference>
<dbReference type="GO" id="GO:0005669">
    <property type="term" value="C:transcription factor TFIID complex"/>
    <property type="evidence" value="ECO:0007669"/>
    <property type="project" value="InterPro"/>
</dbReference>
<sequence length="338" mass="37676">MRHSKRRRLTVADVAAALRLRNVEPVYGFSSNEPLPFVRTQGDVFFVDDEEVDLRDVIDGELPRVPLETTMALHWLAINGVQPRTPQNPPAPLSASVATSAEPAALASSGEVHLGVAFRPRVKHVLSREMQLYYEYALEALAPTSDAAVQNACLASLARDPGLQQLLPYFSAHLFHTVSQNTRNLPQLWLCVRLMRALLENPHFGIEAYLHQLMPALLTCIVGKHLCGSPDEDHWALRDDAADLLSMVYRRFGGAYESLPLRITETLRRALTDPARPLPTQYGALVAFRALGPAAWTTYVAPLADTLRQRWEEHDEPSRSPSAYQRTLEALNQTNCGE</sequence>
<dbReference type="GO" id="GO:0046695">
    <property type="term" value="C:SLIK (SAGA-like) complex"/>
    <property type="evidence" value="ECO:0007669"/>
    <property type="project" value="InterPro"/>
</dbReference>
<evidence type="ECO:0000256" key="3">
    <source>
        <dbReference type="ARBA" id="ARBA00023015"/>
    </source>
</evidence>
<dbReference type="AlphaFoldDB" id="A0AAV9ISR2"/>
<dbReference type="PANTHER" id="PTHR10221:SF9">
    <property type="entry name" value="TRANSCRIPTION INITIATION FACTOR TFIID SUBUNIT 6"/>
    <property type="match status" value="1"/>
</dbReference>
<evidence type="ECO:0000259" key="6">
    <source>
        <dbReference type="Pfam" id="PF07571"/>
    </source>
</evidence>
<keyword evidence="4" id="KW-0804">Transcription</keyword>
<dbReference type="GO" id="GO:0051123">
    <property type="term" value="P:RNA polymerase II preinitiation complex assembly"/>
    <property type="evidence" value="ECO:0007669"/>
    <property type="project" value="TreeGrafter"/>
</dbReference>
<evidence type="ECO:0000313" key="8">
    <source>
        <dbReference type="Proteomes" id="UP001301350"/>
    </source>
</evidence>
<dbReference type="EMBL" id="JANCYW010000004">
    <property type="protein sequence ID" value="KAK4535352.1"/>
    <property type="molecule type" value="Genomic_DNA"/>
</dbReference>
<evidence type="ECO:0000256" key="4">
    <source>
        <dbReference type="ARBA" id="ARBA00023163"/>
    </source>
</evidence>
<keyword evidence="8" id="KW-1185">Reference proteome</keyword>
<dbReference type="SUPFAM" id="SSF48371">
    <property type="entry name" value="ARM repeat"/>
    <property type="match status" value="1"/>
</dbReference>
<dbReference type="GO" id="GO:0016251">
    <property type="term" value="F:RNA polymerase II general transcription initiation factor activity"/>
    <property type="evidence" value="ECO:0007669"/>
    <property type="project" value="InterPro"/>
</dbReference>
<evidence type="ECO:0000256" key="1">
    <source>
        <dbReference type="ARBA" id="ARBA00004123"/>
    </source>
</evidence>
<dbReference type="Proteomes" id="UP001301350">
    <property type="component" value="Unassembled WGS sequence"/>
</dbReference>
<accession>A0AAV9ISR2</accession>
<dbReference type="GO" id="GO:0000124">
    <property type="term" value="C:SAGA complex"/>
    <property type="evidence" value="ECO:0007669"/>
    <property type="project" value="InterPro"/>
</dbReference>
<keyword evidence="3" id="KW-0805">Transcription regulation</keyword>
<organism evidence="7 8">
    <name type="scientific">Cyanidium caldarium</name>
    <name type="common">Red alga</name>
    <dbReference type="NCBI Taxonomy" id="2771"/>
    <lineage>
        <taxon>Eukaryota</taxon>
        <taxon>Rhodophyta</taxon>
        <taxon>Bangiophyceae</taxon>
        <taxon>Cyanidiales</taxon>
        <taxon>Cyanidiaceae</taxon>
        <taxon>Cyanidium</taxon>
    </lineage>
</organism>
<evidence type="ECO:0000313" key="7">
    <source>
        <dbReference type="EMBL" id="KAK4535352.1"/>
    </source>
</evidence>
<reference evidence="7 8" key="1">
    <citation type="submission" date="2022-07" db="EMBL/GenBank/DDBJ databases">
        <title>Genome-wide signatures of adaptation to extreme environments.</title>
        <authorList>
            <person name="Cho C.H."/>
            <person name="Yoon H.S."/>
        </authorList>
    </citation>
    <scope>NUCLEOTIDE SEQUENCE [LARGE SCALE GENOMIC DNA]</scope>
    <source>
        <strain evidence="7 8">DBV 063 E5</strain>
    </source>
</reference>
<dbReference type="InterPro" id="IPR037796">
    <property type="entry name" value="TAF6"/>
</dbReference>
<dbReference type="FunFam" id="1.25.40.770:FF:000001">
    <property type="entry name" value="Transcription initiation factor TFIID subunit 6"/>
    <property type="match status" value="1"/>
</dbReference>
<dbReference type="InterPro" id="IPR046344">
    <property type="entry name" value="TAF6_C_sf"/>
</dbReference>
<evidence type="ECO:0000256" key="2">
    <source>
        <dbReference type="ARBA" id="ARBA00007688"/>
    </source>
</evidence>
<proteinExistence type="inferred from homology"/>
<dbReference type="CDD" id="cd08050">
    <property type="entry name" value="TAF6C"/>
    <property type="match status" value="1"/>
</dbReference>
<protein>
    <recommendedName>
        <fullName evidence="6">TAF6 C-terminal HEAT repeat domain-containing protein</fullName>
    </recommendedName>
</protein>
<feature type="domain" description="TAF6 C-terminal HEAT repeat" evidence="6">
    <location>
        <begin position="122"/>
        <end position="302"/>
    </location>
</feature>
<comment type="caution">
    <text evidence="7">The sequence shown here is derived from an EMBL/GenBank/DDBJ whole genome shotgun (WGS) entry which is preliminary data.</text>
</comment>
<name>A0AAV9ISR2_CYACA</name>
<comment type="similarity">
    <text evidence="2">Belongs to the TAF6 family.</text>
</comment>